<dbReference type="InterPro" id="IPR028263">
    <property type="entry name" value="FliG_N"/>
</dbReference>
<dbReference type="AlphaFoldDB" id="A0A7C4LMD0"/>
<evidence type="ECO:0000259" key="13">
    <source>
        <dbReference type="Pfam" id="PF14842"/>
    </source>
</evidence>
<comment type="caution">
    <text evidence="14">The sequence shown here is derived from an EMBL/GenBank/DDBJ whole genome shotgun (WGS) entry which is preliminary data.</text>
</comment>
<dbReference type="Pfam" id="PF14842">
    <property type="entry name" value="FliG_N"/>
    <property type="match status" value="1"/>
</dbReference>
<keyword evidence="7" id="KW-0283">Flagellar rotation</keyword>
<evidence type="ECO:0000256" key="6">
    <source>
        <dbReference type="ARBA" id="ARBA00022500"/>
    </source>
</evidence>
<evidence type="ECO:0000256" key="7">
    <source>
        <dbReference type="ARBA" id="ARBA00022779"/>
    </source>
</evidence>
<sequence length="329" mass="36699">MDAVRKAAILIMSLDKPLAAEVLSQLPRDQVERLTMEIALVDDVTREQQEAVIAEFEEQFKSLAPIERGVNFANELLEQSLGKDDAGQILANVRQSMNSTPFGFLHKAGADSLLTFVSEEHPQTIALIMAHLPEQMAADVLSGLPSNKQLEVIRRLAHMEQTSPEVIADVERTLQSRMTSMFNQQMEKRGGVPMVAHILNVTDRMTNKGILESLEQSDAELADEIRRLMFVFDDLLKLDNKAIQALLKEVDNNQWAVALKGASDEIRAKIFSNLSQRAAEMLKEEMEYLGPVRLSDVEAMQQQIVDTVRRLEDAGTITIASGAKDQFIS</sequence>
<evidence type="ECO:0000256" key="3">
    <source>
        <dbReference type="ARBA" id="ARBA00010299"/>
    </source>
</evidence>
<dbReference type="NCBIfam" id="TIGR00207">
    <property type="entry name" value="fliG"/>
    <property type="match status" value="1"/>
</dbReference>
<protein>
    <recommendedName>
        <fullName evidence="4">Flagellar motor switch protein FliG</fullName>
    </recommendedName>
</protein>
<dbReference type="PANTHER" id="PTHR30534">
    <property type="entry name" value="FLAGELLAR MOTOR SWITCH PROTEIN FLIG"/>
    <property type="match status" value="1"/>
</dbReference>
<evidence type="ECO:0000256" key="8">
    <source>
        <dbReference type="ARBA" id="ARBA00023136"/>
    </source>
</evidence>
<accession>A0A7C4LMD0</accession>
<keyword evidence="14" id="KW-0969">Cilium</keyword>
<dbReference type="GO" id="GO:0005886">
    <property type="term" value="C:plasma membrane"/>
    <property type="evidence" value="ECO:0007669"/>
    <property type="project" value="UniProtKB-SubCell"/>
</dbReference>
<keyword evidence="9" id="KW-0975">Bacterial flagellum</keyword>
<keyword evidence="5" id="KW-1003">Cell membrane</keyword>
<dbReference type="EMBL" id="DSVQ01000012">
    <property type="protein sequence ID" value="HGT39179.1"/>
    <property type="molecule type" value="Genomic_DNA"/>
</dbReference>
<dbReference type="GO" id="GO:0006935">
    <property type="term" value="P:chemotaxis"/>
    <property type="evidence" value="ECO:0007669"/>
    <property type="project" value="UniProtKB-KW"/>
</dbReference>
<comment type="similarity">
    <text evidence="3">Belongs to the FliG family.</text>
</comment>
<reference evidence="14" key="1">
    <citation type="journal article" date="2020" name="mSystems">
        <title>Genome- and Community-Level Interaction Insights into Carbon Utilization and Element Cycling Functions of Hydrothermarchaeota in Hydrothermal Sediment.</title>
        <authorList>
            <person name="Zhou Z."/>
            <person name="Liu Y."/>
            <person name="Xu W."/>
            <person name="Pan J."/>
            <person name="Luo Z.H."/>
            <person name="Li M."/>
        </authorList>
    </citation>
    <scope>NUCLEOTIDE SEQUENCE [LARGE SCALE GENOMIC DNA]</scope>
    <source>
        <strain evidence="14">SpSt-508</strain>
    </source>
</reference>
<dbReference type="PANTHER" id="PTHR30534:SF0">
    <property type="entry name" value="FLAGELLAR MOTOR SWITCH PROTEIN FLIG"/>
    <property type="match status" value="1"/>
</dbReference>
<keyword evidence="8" id="KW-0472">Membrane</keyword>
<evidence type="ECO:0000259" key="12">
    <source>
        <dbReference type="Pfam" id="PF14841"/>
    </source>
</evidence>
<keyword evidence="14" id="KW-0282">Flagellum</keyword>
<dbReference type="InterPro" id="IPR032779">
    <property type="entry name" value="FliG_M"/>
</dbReference>
<evidence type="ECO:0000256" key="1">
    <source>
        <dbReference type="ARBA" id="ARBA00004117"/>
    </source>
</evidence>
<feature type="domain" description="Flagellar motor switch protein FliG C-terminal" evidence="11">
    <location>
        <begin position="212"/>
        <end position="319"/>
    </location>
</feature>
<evidence type="ECO:0000256" key="2">
    <source>
        <dbReference type="ARBA" id="ARBA00004413"/>
    </source>
</evidence>
<evidence type="ECO:0000313" key="14">
    <source>
        <dbReference type="EMBL" id="HGT39179.1"/>
    </source>
</evidence>
<dbReference type="Pfam" id="PF14841">
    <property type="entry name" value="FliG_M"/>
    <property type="match status" value="1"/>
</dbReference>
<dbReference type="FunFam" id="1.10.220.30:FF:000001">
    <property type="entry name" value="Flagellar motor switch protein FliG"/>
    <property type="match status" value="1"/>
</dbReference>
<dbReference type="Gene3D" id="1.10.220.30">
    <property type="match status" value="3"/>
</dbReference>
<dbReference type="GO" id="GO:0009425">
    <property type="term" value="C:bacterial-type flagellum basal body"/>
    <property type="evidence" value="ECO:0007669"/>
    <property type="project" value="UniProtKB-SubCell"/>
</dbReference>
<feature type="domain" description="Flagellar motor switch protein FliG N-terminal" evidence="13">
    <location>
        <begin position="2"/>
        <end position="102"/>
    </location>
</feature>
<dbReference type="GO" id="GO:0071973">
    <property type="term" value="P:bacterial-type flagellum-dependent cell motility"/>
    <property type="evidence" value="ECO:0007669"/>
    <property type="project" value="InterPro"/>
</dbReference>
<comment type="function">
    <text evidence="10">FliG is one of three proteins (FliG, FliN, FliM) that forms the rotor-mounted switch complex (C ring), located at the base of the basal body. This complex interacts with the CheY and CheZ chemotaxis proteins, in addition to contacting components of the motor that determine the direction of flagellar rotation.</text>
</comment>
<feature type="domain" description="Flagellar motor switch protein FliG middle" evidence="12">
    <location>
        <begin position="111"/>
        <end position="184"/>
    </location>
</feature>
<dbReference type="Pfam" id="PF01706">
    <property type="entry name" value="FliG_C"/>
    <property type="match status" value="1"/>
</dbReference>
<keyword evidence="14" id="KW-0966">Cell projection</keyword>
<evidence type="ECO:0000256" key="9">
    <source>
        <dbReference type="ARBA" id="ARBA00023143"/>
    </source>
</evidence>
<keyword evidence="6" id="KW-0145">Chemotaxis</keyword>
<dbReference type="InterPro" id="IPR000090">
    <property type="entry name" value="Flg_Motor_Flig"/>
</dbReference>
<evidence type="ECO:0000256" key="5">
    <source>
        <dbReference type="ARBA" id="ARBA00022475"/>
    </source>
</evidence>
<evidence type="ECO:0000256" key="10">
    <source>
        <dbReference type="ARBA" id="ARBA00025598"/>
    </source>
</evidence>
<organism evidence="14">
    <name type="scientific">Schlesneria paludicola</name>
    <dbReference type="NCBI Taxonomy" id="360056"/>
    <lineage>
        <taxon>Bacteria</taxon>
        <taxon>Pseudomonadati</taxon>
        <taxon>Planctomycetota</taxon>
        <taxon>Planctomycetia</taxon>
        <taxon>Planctomycetales</taxon>
        <taxon>Planctomycetaceae</taxon>
        <taxon>Schlesneria</taxon>
    </lineage>
</organism>
<dbReference type="SUPFAM" id="SSF48029">
    <property type="entry name" value="FliG"/>
    <property type="match status" value="2"/>
</dbReference>
<dbReference type="PIRSF" id="PIRSF003161">
    <property type="entry name" value="FliG"/>
    <property type="match status" value="1"/>
</dbReference>
<dbReference type="InterPro" id="IPR023087">
    <property type="entry name" value="Flg_Motor_Flig_C"/>
</dbReference>
<proteinExistence type="inferred from homology"/>
<dbReference type="InterPro" id="IPR011002">
    <property type="entry name" value="FliG_a-hlx"/>
</dbReference>
<comment type="subcellular location">
    <subcellularLocation>
        <location evidence="1">Bacterial flagellum basal body</location>
    </subcellularLocation>
    <subcellularLocation>
        <location evidence="2">Cell membrane</location>
        <topology evidence="2">Peripheral membrane protein</topology>
        <orientation evidence="2">Cytoplasmic side</orientation>
    </subcellularLocation>
</comment>
<name>A0A7C4LMD0_9PLAN</name>
<gene>
    <name evidence="14" type="primary">fliG</name>
    <name evidence="14" type="ORF">ENS64_07950</name>
</gene>
<evidence type="ECO:0000259" key="11">
    <source>
        <dbReference type="Pfam" id="PF01706"/>
    </source>
</evidence>
<evidence type="ECO:0000256" key="4">
    <source>
        <dbReference type="ARBA" id="ARBA00021870"/>
    </source>
</evidence>
<dbReference type="GO" id="GO:0003774">
    <property type="term" value="F:cytoskeletal motor activity"/>
    <property type="evidence" value="ECO:0007669"/>
    <property type="project" value="InterPro"/>
</dbReference>
<dbReference type="PRINTS" id="PR00954">
    <property type="entry name" value="FLGMOTORFLIG"/>
</dbReference>